<dbReference type="SMART" id="SM00354">
    <property type="entry name" value="HTH_LACI"/>
    <property type="match status" value="1"/>
</dbReference>
<feature type="domain" description="HTH lacI-type" evidence="5">
    <location>
        <begin position="2"/>
        <end position="56"/>
    </location>
</feature>
<reference evidence="7 8" key="2">
    <citation type="submission" date="2019-03" db="EMBL/GenBank/DDBJ databases">
        <title>Draft Genome Sequences of Six Type Strains of the Genus Massilia.</title>
        <authorList>
            <person name="Miess H."/>
            <person name="Frediansyhah A."/>
            <person name="Gross H."/>
        </authorList>
    </citation>
    <scope>NUCLEOTIDE SEQUENCE [LARGE SCALE GENOMIC DNA]</scope>
    <source>
        <strain evidence="7 8">DSM 17505</strain>
    </source>
</reference>
<evidence type="ECO:0000313" key="9">
    <source>
        <dbReference type="Proteomes" id="UP000619512"/>
    </source>
</evidence>
<dbReference type="EMBL" id="CP038026">
    <property type="protein sequence ID" value="QBQ37207.1"/>
    <property type="molecule type" value="Genomic_DNA"/>
</dbReference>
<evidence type="ECO:0000256" key="1">
    <source>
        <dbReference type="ARBA" id="ARBA00023015"/>
    </source>
</evidence>
<accession>A0A4P7BGN6</accession>
<dbReference type="InterPro" id="IPR028082">
    <property type="entry name" value="Peripla_BP_I"/>
</dbReference>
<feature type="region of interest" description="Disordered" evidence="4">
    <location>
        <begin position="332"/>
        <end position="359"/>
    </location>
</feature>
<dbReference type="Proteomes" id="UP000619512">
    <property type="component" value="Unassembled WGS sequence"/>
</dbReference>
<protein>
    <submittedName>
        <fullName evidence="7">LacI family DNA-binding transcriptional regulator</fullName>
    </submittedName>
    <submittedName>
        <fullName evidence="6">LacI family transcriptional regulator</fullName>
    </submittedName>
</protein>
<evidence type="ECO:0000313" key="7">
    <source>
        <dbReference type="EMBL" id="QBQ37207.1"/>
    </source>
</evidence>
<evidence type="ECO:0000256" key="2">
    <source>
        <dbReference type="ARBA" id="ARBA00023125"/>
    </source>
</evidence>
<dbReference type="PANTHER" id="PTHR30146">
    <property type="entry name" value="LACI-RELATED TRANSCRIPTIONAL REPRESSOR"/>
    <property type="match status" value="1"/>
</dbReference>
<keyword evidence="3" id="KW-0804">Transcription</keyword>
<keyword evidence="8" id="KW-1185">Reference proteome</keyword>
<dbReference type="Proteomes" id="UP000294359">
    <property type="component" value="Chromosome"/>
</dbReference>
<dbReference type="RefSeq" id="WP_134385575.1">
    <property type="nucleotide sequence ID" value="NZ_BMWW01000006.1"/>
</dbReference>
<dbReference type="GO" id="GO:0003700">
    <property type="term" value="F:DNA-binding transcription factor activity"/>
    <property type="evidence" value="ECO:0007669"/>
    <property type="project" value="TreeGrafter"/>
</dbReference>
<dbReference type="InterPro" id="IPR046335">
    <property type="entry name" value="LacI/GalR-like_sensor"/>
</dbReference>
<reference evidence="6" key="3">
    <citation type="submission" date="2022-12" db="EMBL/GenBank/DDBJ databases">
        <authorList>
            <person name="Sun Q."/>
            <person name="Kim S."/>
        </authorList>
    </citation>
    <scope>NUCLEOTIDE SEQUENCE</scope>
    <source>
        <strain evidence="6">KCTC 12344</strain>
    </source>
</reference>
<dbReference type="InterPro" id="IPR010982">
    <property type="entry name" value="Lambda_DNA-bd_dom_sf"/>
</dbReference>
<sequence>MATIKDVARLAGVGLGTASRVVSGKGAVSPTTLAKVRKAIEELDFRPSHAARALLSGYSKMIGVYIPVLKGTFYTPILQLIDTELRANGLHMVVAFGAGQGDARRQAVEGIEFLVQRGCDGIISMSNMLEDGDIEAFGTRGSNIVVVNQAFGGAADQCFVVDHRQGGMLAAQALLAQGHHRIAVIAGPSTAPDNVERIEGFMAQLQREGVPTDGMWIAESDFSPEGGWACARELLAAGYPFTALFCANDEMAIGALSHFQEAGIAVPRDVSVLGYDDTPSAQFAAPRLTSVHIPWRDVTLAGLNALLNRCYGGERPVARTYPVSITQRASLGPAPATVAGKPGAGTSAGRKPSDRTRRT</sequence>
<dbReference type="SUPFAM" id="SSF47413">
    <property type="entry name" value="lambda repressor-like DNA-binding domains"/>
    <property type="match status" value="1"/>
</dbReference>
<gene>
    <name evidence="7" type="ORF">E1742_14260</name>
    <name evidence="6" type="ORF">GCM10007388_35040</name>
</gene>
<dbReference type="GO" id="GO:0000976">
    <property type="term" value="F:transcription cis-regulatory region binding"/>
    <property type="evidence" value="ECO:0007669"/>
    <property type="project" value="TreeGrafter"/>
</dbReference>
<dbReference type="AlphaFoldDB" id="A0A4P7BGN6"/>
<evidence type="ECO:0000256" key="4">
    <source>
        <dbReference type="SAM" id="MobiDB-lite"/>
    </source>
</evidence>
<dbReference type="Pfam" id="PF13377">
    <property type="entry name" value="Peripla_BP_3"/>
    <property type="match status" value="1"/>
</dbReference>
<evidence type="ECO:0000259" key="5">
    <source>
        <dbReference type="PROSITE" id="PS50932"/>
    </source>
</evidence>
<dbReference type="PROSITE" id="PS50932">
    <property type="entry name" value="HTH_LACI_2"/>
    <property type="match status" value="1"/>
</dbReference>
<dbReference type="Pfam" id="PF00356">
    <property type="entry name" value="LacI"/>
    <property type="match status" value="1"/>
</dbReference>
<keyword evidence="2 7" id="KW-0238">DNA-binding</keyword>
<dbReference type="PANTHER" id="PTHR30146:SF131">
    <property type="entry name" value="LACI FAMILY DNA-BINDING TRANSCRIPTIONAL REGULATOR"/>
    <property type="match status" value="1"/>
</dbReference>
<dbReference type="Gene3D" id="3.40.50.2300">
    <property type="match status" value="2"/>
</dbReference>
<dbReference type="OrthoDB" id="9805642at2"/>
<name>A0A4P7BGN6_9BURK</name>
<keyword evidence="1" id="KW-0805">Transcription regulation</keyword>
<organism evidence="6 9">
    <name type="scientific">Pseudoduganella plicata</name>
    <dbReference type="NCBI Taxonomy" id="321984"/>
    <lineage>
        <taxon>Bacteria</taxon>
        <taxon>Pseudomonadati</taxon>
        <taxon>Pseudomonadota</taxon>
        <taxon>Betaproteobacteria</taxon>
        <taxon>Burkholderiales</taxon>
        <taxon>Oxalobacteraceae</taxon>
        <taxon>Telluria group</taxon>
        <taxon>Pseudoduganella</taxon>
    </lineage>
</organism>
<reference evidence="6" key="1">
    <citation type="journal article" date="2014" name="Int. J. Syst. Evol. Microbiol.">
        <title>Complete genome sequence of Corynebacterium casei LMG S-19264T (=DSM 44701T), isolated from a smear-ripened cheese.</title>
        <authorList>
            <consortium name="US DOE Joint Genome Institute (JGI-PGF)"/>
            <person name="Walter F."/>
            <person name="Albersmeier A."/>
            <person name="Kalinowski J."/>
            <person name="Ruckert C."/>
        </authorList>
    </citation>
    <scope>NUCLEOTIDE SEQUENCE</scope>
    <source>
        <strain evidence="6">KCTC 12344</strain>
    </source>
</reference>
<dbReference type="SUPFAM" id="SSF53822">
    <property type="entry name" value="Periplasmic binding protein-like I"/>
    <property type="match status" value="1"/>
</dbReference>
<dbReference type="PROSITE" id="PS00356">
    <property type="entry name" value="HTH_LACI_1"/>
    <property type="match status" value="1"/>
</dbReference>
<evidence type="ECO:0000313" key="6">
    <source>
        <dbReference type="EMBL" id="GGY98535.1"/>
    </source>
</evidence>
<dbReference type="EMBL" id="BMWW01000006">
    <property type="protein sequence ID" value="GGY98535.1"/>
    <property type="molecule type" value="Genomic_DNA"/>
</dbReference>
<evidence type="ECO:0000313" key="8">
    <source>
        <dbReference type="Proteomes" id="UP000294359"/>
    </source>
</evidence>
<dbReference type="Gene3D" id="1.10.260.40">
    <property type="entry name" value="lambda repressor-like DNA-binding domains"/>
    <property type="match status" value="1"/>
</dbReference>
<dbReference type="InterPro" id="IPR000843">
    <property type="entry name" value="HTH_LacI"/>
</dbReference>
<proteinExistence type="predicted"/>
<evidence type="ECO:0000256" key="3">
    <source>
        <dbReference type="ARBA" id="ARBA00023163"/>
    </source>
</evidence>
<dbReference type="CDD" id="cd01392">
    <property type="entry name" value="HTH_LacI"/>
    <property type="match status" value="1"/>
</dbReference>